<evidence type="ECO:0000313" key="2">
    <source>
        <dbReference type="EMBL" id="GIH41463.1"/>
    </source>
</evidence>
<evidence type="ECO:0000313" key="3">
    <source>
        <dbReference type="Proteomes" id="UP000603904"/>
    </source>
</evidence>
<dbReference type="PRINTS" id="PR00598">
    <property type="entry name" value="HTHMARR"/>
</dbReference>
<dbReference type="Gene3D" id="1.10.10.10">
    <property type="entry name" value="Winged helix-like DNA-binding domain superfamily/Winged helix DNA-binding domain"/>
    <property type="match status" value="1"/>
</dbReference>
<dbReference type="SMART" id="SM00347">
    <property type="entry name" value="HTH_MARR"/>
    <property type="match status" value="1"/>
</dbReference>
<protein>
    <submittedName>
        <fullName evidence="2">MarR family transcriptional regulator</fullName>
    </submittedName>
</protein>
<comment type="caution">
    <text evidence="2">The sequence shown here is derived from an EMBL/GenBank/DDBJ whole genome shotgun (WGS) entry which is preliminary data.</text>
</comment>
<proteinExistence type="predicted"/>
<gene>
    <name evidence="2" type="ORF">Mco01_44630</name>
</gene>
<dbReference type="PROSITE" id="PS50995">
    <property type="entry name" value="HTH_MARR_2"/>
    <property type="match status" value="1"/>
</dbReference>
<dbReference type="InterPro" id="IPR036390">
    <property type="entry name" value="WH_DNA-bd_sf"/>
</dbReference>
<evidence type="ECO:0000259" key="1">
    <source>
        <dbReference type="PROSITE" id="PS50995"/>
    </source>
</evidence>
<feature type="domain" description="HTH marR-type" evidence="1">
    <location>
        <begin position="14"/>
        <end position="152"/>
    </location>
</feature>
<dbReference type="Proteomes" id="UP000603904">
    <property type="component" value="Unassembled WGS sequence"/>
</dbReference>
<name>A0ABQ4G3A7_9ACTN</name>
<dbReference type="InterPro" id="IPR036388">
    <property type="entry name" value="WH-like_DNA-bd_sf"/>
</dbReference>
<sequence length="164" mass="17856">MASTTPQDAGAARRRRTTAAIKDSLRALAIQLSLLNHQISARAELKDVDLHCLDIVHRYGPLSPSALARRAGLHPATMTGILDRLQRGGWIDRRRDPDAADRRAVAVHPLPGRTGELFRLYSGMSASMDEICAGYTEAELEVLADFLRRTTDAGEQATGRLAGD</sequence>
<dbReference type="InterPro" id="IPR039422">
    <property type="entry name" value="MarR/SlyA-like"/>
</dbReference>
<organism evidence="2 3">
    <name type="scientific">Microbispora corallina</name>
    <dbReference type="NCBI Taxonomy" id="83302"/>
    <lineage>
        <taxon>Bacteria</taxon>
        <taxon>Bacillati</taxon>
        <taxon>Actinomycetota</taxon>
        <taxon>Actinomycetes</taxon>
        <taxon>Streptosporangiales</taxon>
        <taxon>Streptosporangiaceae</taxon>
        <taxon>Microbispora</taxon>
    </lineage>
</organism>
<accession>A0ABQ4G3A7</accession>
<dbReference type="RefSeq" id="WP_204058795.1">
    <property type="nucleotide sequence ID" value="NZ_BAAAGP010000020.1"/>
</dbReference>
<dbReference type="PANTHER" id="PTHR33164">
    <property type="entry name" value="TRANSCRIPTIONAL REGULATOR, MARR FAMILY"/>
    <property type="match status" value="1"/>
</dbReference>
<dbReference type="PANTHER" id="PTHR33164:SF106">
    <property type="entry name" value="TRANSCRIPTIONAL REGULATORY PROTEIN"/>
    <property type="match status" value="1"/>
</dbReference>
<dbReference type="InterPro" id="IPR000835">
    <property type="entry name" value="HTH_MarR-typ"/>
</dbReference>
<dbReference type="EMBL" id="BOOC01000022">
    <property type="protein sequence ID" value="GIH41463.1"/>
    <property type="molecule type" value="Genomic_DNA"/>
</dbReference>
<dbReference type="SUPFAM" id="SSF46785">
    <property type="entry name" value="Winged helix' DNA-binding domain"/>
    <property type="match status" value="1"/>
</dbReference>
<dbReference type="Pfam" id="PF01047">
    <property type="entry name" value="MarR"/>
    <property type="match status" value="1"/>
</dbReference>
<reference evidence="2 3" key="1">
    <citation type="submission" date="2021-01" db="EMBL/GenBank/DDBJ databases">
        <title>Whole genome shotgun sequence of Microbispora corallina NBRC 16416.</title>
        <authorList>
            <person name="Komaki H."/>
            <person name="Tamura T."/>
        </authorList>
    </citation>
    <scope>NUCLEOTIDE SEQUENCE [LARGE SCALE GENOMIC DNA]</scope>
    <source>
        <strain evidence="2 3">NBRC 16416</strain>
    </source>
</reference>
<keyword evidence="3" id="KW-1185">Reference proteome</keyword>